<proteinExistence type="predicted"/>
<dbReference type="VEuPathDB" id="TriTrypDB:BSAL_86000"/>
<name>A0A0S4J4U0_BODSA</name>
<dbReference type="AlphaFoldDB" id="A0A0S4J4U0"/>
<dbReference type="Proteomes" id="UP000051952">
    <property type="component" value="Unassembled WGS sequence"/>
</dbReference>
<evidence type="ECO:0000313" key="1">
    <source>
        <dbReference type="EMBL" id="CUG79089.1"/>
    </source>
</evidence>
<sequence>MERMQLFSRSATTNVSVAGLDVLMATRMPRVEPNFATTPRTIDTSRWQSTSFSYLS</sequence>
<protein>
    <submittedName>
        <fullName evidence="1">Uncharacterized protein</fullName>
    </submittedName>
</protein>
<dbReference type="EMBL" id="CYKH01001029">
    <property type="protein sequence ID" value="CUG79089.1"/>
    <property type="molecule type" value="Genomic_DNA"/>
</dbReference>
<keyword evidence="2" id="KW-1185">Reference proteome</keyword>
<accession>A0A0S4J4U0</accession>
<reference evidence="2" key="1">
    <citation type="submission" date="2015-09" db="EMBL/GenBank/DDBJ databases">
        <authorList>
            <consortium name="Pathogen Informatics"/>
        </authorList>
    </citation>
    <scope>NUCLEOTIDE SEQUENCE [LARGE SCALE GENOMIC DNA]</scope>
    <source>
        <strain evidence="2">Lake Konstanz</strain>
    </source>
</reference>
<evidence type="ECO:0000313" key="2">
    <source>
        <dbReference type="Proteomes" id="UP000051952"/>
    </source>
</evidence>
<organism evidence="1 2">
    <name type="scientific">Bodo saltans</name>
    <name type="common">Flagellated protozoan</name>
    <dbReference type="NCBI Taxonomy" id="75058"/>
    <lineage>
        <taxon>Eukaryota</taxon>
        <taxon>Discoba</taxon>
        <taxon>Euglenozoa</taxon>
        <taxon>Kinetoplastea</taxon>
        <taxon>Metakinetoplastina</taxon>
        <taxon>Eubodonida</taxon>
        <taxon>Bodonidae</taxon>
        <taxon>Bodo</taxon>
    </lineage>
</organism>
<gene>
    <name evidence="1" type="ORF">BSAL_86000</name>
</gene>